<evidence type="ECO:0000313" key="3">
    <source>
        <dbReference type="Proteomes" id="UP001620626"/>
    </source>
</evidence>
<dbReference type="EMBL" id="JBICBT010000685">
    <property type="protein sequence ID" value="KAL3105435.1"/>
    <property type="molecule type" value="Genomic_DNA"/>
</dbReference>
<dbReference type="Proteomes" id="UP001620626">
    <property type="component" value="Unassembled WGS sequence"/>
</dbReference>
<comment type="caution">
    <text evidence="2">The sequence shown here is derived from an EMBL/GenBank/DDBJ whole genome shotgun (WGS) entry which is preliminary data.</text>
</comment>
<name>A0ABD2KR60_9BILA</name>
<dbReference type="EMBL" id="JBICBT010000864">
    <property type="protein sequence ID" value="KAL3096410.1"/>
    <property type="molecule type" value="Genomic_DNA"/>
</dbReference>
<evidence type="ECO:0000313" key="2">
    <source>
        <dbReference type="EMBL" id="KAL3105435.1"/>
    </source>
</evidence>
<dbReference type="AlphaFoldDB" id="A0ABD2KR60"/>
<dbReference type="SUPFAM" id="SSF140990">
    <property type="entry name" value="FtsH protease domain-like"/>
    <property type="match status" value="1"/>
</dbReference>
<organism evidence="2 3">
    <name type="scientific">Heterodera trifolii</name>
    <dbReference type="NCBI Taxonomy" id="157864"/>
    <lineage>
        <taxon>Eukaryota</taxon>
        <taxon>Metazoa</taxon>
        <taxon>Ecdysozoa</taxon>
        <taxon>Nematoda</taxon>
        <taxon>Chromadorea</taxon>
        <taxon>Rhabditida</taxon>
        <taxon>Tylenchina</taxon>
        <taxon>Tylenchomorpha</taxon>
        <taxon>Tylenchoidea</taxon>
        <taxon>Heteroderidae</taxon>
        <taxon>Heteroderinae</taxon>
        <taxon>Heterodera</taxon>
    </lineage>
</organism>
<reference evidence="2 3" key="1">
    <citation type="submission" date="2024-10" db="EMBL/GenBank/DDBJ databases">
        <authorList>
            <person name="Kim D."/>
        </authorList>
    </citation>
    <scope>NUCLEOTIDE SEQUENCE [LARGE SCALE GENOMIC DNA]</scope>
    <source>
        <strain evidence="2">BH-2024</strain>
    </source>
</reference>
<dbReference type="Gene3D" id="1.20.58.760">
    <property type="entry name" value="Peptidase M41"/>
    <property type="match status" value="1"/>
</dbReference>
<dbReference type="InterPro" id="IPR037219">
    <property type="entry name" value="Peptidase_M41-like"/>
</dbReference>
<sequence length="135" mass="15269">MTTKRQHGQRNRRKKEAFEQELILAAQGEDNQGRTCTHEAGHSGLALFDPNNPNTFTRAFLTSVEEGRTIYDAMRRCTVAQLKSQLRQKMGGIAAEEVFCGRVLYEQEDDVAVKKLAKRVFAHCGETNKNNALDR</sequence>
<proteinExistence type="predicted"/>
<evidence type="ECO:0000313" key="1">
    <source>
        <dbReference type="EMBL" id="KAL3096410.1"/>
    </source>
</evidence>
<gene>
    <name evidence="2" type="ORF">niasHT_028614</name>
    <name evidence="1" type="ORF">niasHT_028646</name>
</gene>
<keyword evidence="3" id="KW-1185">Reference proteome</keyword>
<accession>A0ABD2KR60</accession>
<protein>
    <submittedName>
        <fullName evidence="2">Uncharacterized protein</fullName>
    </submittedName>
</protein>